<comment type="caution">
    <text evidence="1">The sequence shown here is derived from an EMBL/GenBank/DDBJ whole genome shotgun (WGS) entry which is preliminary data.</text>
</comment>
<evidence type="ECO:0000313" key="2">
    <source>
        <dbReference type="Proteomes" id="UP000775872"/>
    </source>
</evidence>
<protein>
    <submittedName>
        <fullName evidence="1">Uncharacterized protein</fullName>
    </submittedName>
</protein>
<evidence type="ECO:0000313" key="1">
    <source>
        <dbReference type="EMBL" id="CAH0048938.1"/>
    </source>
</evidence>
<proteinExistence type="predicted"/>
<reference evidence="2" key="1">
    <citation type="submission" date="2019-06" db="EMBL/GenBank/DDBJ databases">
        <authorList>
            <person name="Broberg M."/>
        </authorList>
    </citation>
    <scope>NUCLEOTIDE SEQUENCE [LARGE SCALE GENOMIC DNA]</scope>
</reference>
<sequence>MAKDMNKARRFHIDSNRRMRSDIIRVDKCTYHSAFVTLPRKGEQTSVDLGIDLDAEEQGSREKERQVRDGVVPVTALAETIKSMFEGPSLCKSIMAVTETSTAMGGTCQIANGYLPA</sequence>
<gene>
    <name evidence="1" type="ORF">CSOL1703_00000888</name>
</gene>
<dbReference type="OrthoDB" id="10526188at2759"/>
<name>A0A9P0EIC6_9HYPO</name>
<dbReference type="AlphaFoldDB" id="A0A9P0EIC6"/>
<dbReference type="Proteomes" id="UP000775872">
    <property type="component" value="Unassembled WGS sequence"/>
</dbReference>
<keyword evidence="2" id="KW-1185">Reference proteome</keyword>
<dbReference type="EMBL" id="CABFOC020000035">
    <property type="protein sequence ID" value="CAH0048938.1"/>
    <property type="molecule type" value="Genomic_DNA"/>
</dbReference>
<organism evidence="1 2">
    <name type="scientific">Clonostachys solani</name>
    <dbReference type="NCBI Taxonomy" id="160281"/>
    <lineage>
        <taxon>Eukaryota</taxon>
        <taxon>Fungi</taxon>
        <taxon>Dikarya</taxon>
        <taxon>Ascomycota</taxon>
        <taxon>Pezizomycotina</taxon>
        <taxon>Sordariomycetes</taxon>
        <taxon>Hypocreomycetidae</taxon>
        <taxon>Hypocreales</taxon>
        <taxon>Bionectriaceae</taxon>
        <taxon>Clonostachys</taxon>
    </lineage>
</organism>
<accession>A0A9P0EIC6</accession>
<reference evidence="1 2" key="2">
    <citation type="submission" date="2021-10" db="EMBL/GenBank/DDBJ databases">
        <authorList>
            <person name="Piombo E."/>
        </authorList>
    </citation>
    <scope>NUCLEOTIDE SEQUENCE [LARGE SCALE GENOMIC DNA]</scope>
</reference>